<proteinExistence type="predicted"/>
<name>A0A699SN53_TANCI</name>
<dbReference type="PANTHER" id="PTHR48045:SF34">
    <property type="entry name" value="ISOFLAVONE 7-O-GLUCOSYLTRANSFERASE 1-LIKE"/>
    <property type="match status" value="1"/>
</dbReference>
<dbReference type="PANTHER" id="PTHR48045">
    <property type="entry name" value="UDP-GLYCOSYLTRANSFERASE 72B1"/>
    <property type="match status" value="1"/>
</dbReference>
<comment type="caution">
    <text evidence="1">The sequence shown here is derived from an EMBL/GenBank/DDBJ whole genome shotgun (WGS) entry which is preliminary data.</text>
</comment>
<evidence type="ECO:0000313" key="1">
    <source>
        <dbReference type="EMBL" id="GFC98065.1"/>
    </source>
</evidence>
<protein>
    <submittedName>
        <fullName evidence="1">UDP-glycosyltransferase 90A1-like</fullName>
    </submittedName>
</protein>
<accession>A0A699SN53</accession>
<sequence length="76" mass="8345">IGLRVETCDGSVKGFVKGEGLEKKVKELMEGEKGKEMRKQVAELRNSAMKAVEEGGSSWCSLNELIDELQNKSITS</sequence>
<dbReference type="Gene3D" id="3.40.50.2000">
    <property type="entry name" value="Glycogen Phosphorylase B"/>
    <property type="match status" value="2"/>
</dbReference>
<keyword evidence="1" id="KW-0808">Transferase</keyword>
<organism evidence="1">
    <name type="scientific">Tanacetum cinerariifolium</name>
    <name type="common">Dalmatian daisy</name>
    <name type="synonym">Chrysanthemum cinerariifolium</name>
    <dbReference type="NCBI Taxonomy" id="118510"/>
    <lineage>
        <taxon>Eukaryota</taxon>
        <taxon>Viridiplantae</taxon>
        <taxon>Streptophyta</taxon>
        <taxon>Embryophyta</taxon>
        <taxon>Tracheophyta</taxon>
        <taxon>Spermatophyta</taxon>
        <taxon>Magnoliopsida</taxon>
        <taxon>eudicotyledons</taxon>
        <taxon>Gunneridae</taxon>
        <taxon>Pentapetalae</taxon>
        <taxon>asterids</taxon>
        <taxon>campanulids</taxon>
        <taxon>Asterales</taxon>
        <taxon>Asteraceae</taxon>
        <taxon>Asteroideae</taxon>
        <taxon>Anthemideae</taxon>
        <taxon>Anthemidinae</taxon>
        <taxon>Tanacetum</taxon>
    </lineage>
</organism>
<feature type="non-terminal residue" evidence="1">
    <location>
        <position position="1"/>
    </location>
</feature>
<dbReference type="SUPFAM" id="SSF53756">
    <property type="entry name" value="UDP-Glycosyltransferase/glycogen phosphorylase"/>
    <property type="match status" value="1"/>
</dbReference>
<reference evidence="1" key="1">
    <citation type="journal article" date="2019" name="Sci. Rep.">
        <title>Draft genome of Tanacetum cinerariifolium, the natural source of mosquito coil.</title>
        <authorList>
            <person name="Yamashiro T."/>
            <person name="Shiraishi A."/>
            <person name="Satake H."/>
            <person name="Nakayama K."/>
        </authorList>
    </citation>
    <scope>NUCLEOTIDE SEQUENCE</scope>
</reference>
<dbReference type="EMBL" id="BKCJ011169834">
    <property type="protein sequence ID" value="GFC98065.1"/>
    <property type="molecule type" value="Genomic_DNA"/>
</dbReference>
<gene>
    <name evidence="1" type="ORF">Tci_870035</name>
</gene>
<dbReference type="AlphaFoldDB" id="A0A699SN53"/>
<dbReference type="GO" id="GO:0016740">
    <property type="term" value="F:transferase activity"/>
    <property type="evidence" value="ECO:0007669"/>
    <property type="project" value="UniProtKB-KW"/>
</dbReference>